<feature type="region of interest" description="Disordered" evidence="4">
    <location>
        <begin position="1"/>
        <end position="115"/>
    </location>
</feature>
<feature type="compositionally biased region" description="Low complexity" evidence="4">
    <location>
        <begin position="459"/>
        <end position="471"/>
    </location>
</feature>
<dbReference type="SUPFAM" id="SSF46689">
    <property type="entry name" value="Homeodomain-like"/>
    <property type="match status" value="1"/>
</dbReference>
<dbReference type="STRING" id="1569628.A0A316UKF5"/>
<evidence type="ECO:0000256" key="2">
    <source>
        <dbReference type="ARBA" id="ARBA00023125"/>
    </source>
</evidence>
<evidence type="ECO:0000256" key="1">
    <source>
        <dbReference type="ARBA" id="ARBA00004123"/>
    </source>
</evidence>
<dbReference type="Proteomes" id="UP000245884">
    <property type="component" value="Unassembled WGS sequence"/>
</dbReference>
<evidence type="ECO:0008006" key="9">
    <source>
        <dbReference type="Google" id="ProtNLM"/>
    </source>
</evidence>
<protein>
    <recommendedName>
        <fullName evidence="9">Myb-like domain-containing protein</fullName>
    </recommendedName>
</protein>
<feature type="domain" description="HTH myb-type" evidence="6">
    <location>
        <begin position="385"/>
        <end position="438"/>
    </location>
</feature>
<evidence type="ECO:0000256" key="4">
    <source>
        <dbReference type="SAM" id="MobiDB-lite"/>
    </source>
</evidence>
<dbReference type="CDD" id="cd00167">
    <property type="entry name" value="SANT"/>
    <property type="match status" value="1"/>
</dbReference>
<feature type="compositionally biased region" description="Basic and acidic residues" evidence="4">
    <location>
        <begin position="19"/>
        <end position="49"/>
    </location>
</feature>
<feature type="compositionally biased region" description="Low complexity" evidence="4">
    <location>
        <begin position="127"/>
        <end position="152"/>
    </location>
</feature>
<feature type="compositionally biased region" description="Low complexity" evidence="4">
    <location>
        <begin position="166"/>
        <end position="183"/>
    </location>
</feature>
<evidence type="ECO:0000259" key="6">
    <source>
        <dbReference type="PROSITE" id="PS51294"/>
    </source>
</evidence>
<sequence length="723" mass="79229">MSSSDSEAHASMSKVERKRAKEEKRQRKEERRARKADKEAKKQAKEAKRTSSSIDDEERSRKERKGAKKAAKEAKKSADATVPANPSAPAPAPRRATSPVTSPKQAQGVQLPPATNLPYAYANEFASSSSAQAASNPFAPTATRASSRRAPSPFYPQRPPAPSPFFPRRLPTPGTGQTTSSTPALDPRDFPPGLDLSSIKTDPNEDEGQTGPSTRTTRSSTPRRITTAALDAAISSAGNGASRGSRVPRARTGVHNAAVHTASTGESLQKSKSATLDDARGLTEAQILSEKLYQPHQFKWLEEAGMLTTLKKGIFTTAEREAMRTAFEAFWTRNGMTFEQGQETLTSRSGRGEADLYAQMTSNVTAAVPGRSQRAVRRYLREWFHPDARKGSWTDLDVWKLVKAHDEVGSNWTVVSQRVGRIPRDCRTRVRDHWDDDVKRVKEMQARGGPAAQDNGEGSSSAASPSTSPPANVSAKKRTGPEKPSSWTSEEIRELLKAVPEVCAQLNIDLQAGGTPSWKVISTRIKTKAASSCQRKWDEIRIARMKGKTDEEIIANKRTGRSSSYLSARDNRALVRRLETQAGVHGWEDEKSVDWGKVRDDEDDIDGAEEEGSLLFGKNELSKAWKRLKDRSLPGAAAKRGQSAGATKKMSFEEQLEILKPIVEKEHETWRATQQTEGETPRKKKRGVDDARSPSGSPSKRPKRAIGTGAVDLGDEIGSDEDM</sequence>
<dbReference type="PANTHER" id="PTHR46380">
    <property type="entry name" value="CYCLIN-D-BINDING MYB-LIKE TRANSCRIPTION FACTOR 1"/>
    <property type="match status" value="1"/>
</dbReference>
<dbReference type="GO" id="GO:0000976">
    <property type="term" value="F:transcription cis-regulatory region binding"/>
    <property type="evidence" value="ECO:0007669"/>
    <property type="project" value="TreeGrafter"/>
</dbReference>
<dbReference type="InterPro" id="IPR001005">
    <property type="entry name" value="SANT/Myb"/>
</dbReference>
<dbReference type="GeneID" id="37028587"/>
<feature type="domain" description="Myb-like" evidence="5">
    <location>
        <begin position="385"/>
        <end position="434"/>
    </location>
</feature>
<dbReference type="GO" id="GO:0005634">
    <property type="term" value="C:nucleus"/>
    <property type="evidence" value="ECO:0007669"/>
    <property type="project" value="UniProtKB-SubCell"/>
</dbReference>
<comment type="subcellular location">
    <subcellularLocation>
        <location evidence="1">Nucleus</location>
    </subcellularLocation>
</comment>
<dbReference type="PANTHER" id="PTHR46380:SF2">
    <property type="entry name" value="CYCLIN-D-BINDING MYB-LIKE TRANSCRIPTION FACTOR 1"/>
    <property type="match status" value="1"/>
</dbReference>
<feature type="region of interest" description="Disordered" evidence="4">
    <location>
        <begin position="127"/>
        <end position="224"/>
    </location>
</feature>
<reference evidence="7 8" key="1">
    <citation type="journal article" date="2018" name="Mol. Biol. Evol.">
        <title>Broad Genomic Sampling Reveals a Smut Pathogenic Ancestry of the Fungal Clade Ustilaginomycotina.</title>
        <authorList>
            <person name="Kijpornyongpan T."/>
            <person name="Mondo S.J."/>
            <person name="Barry K."/>
            <person name="Sandor L."/>
            <person name="Lee J."/>
            <person name="Lipzen A."/>
            <person name="Pangilinan J."/>
            <person name="LaButti K."/>
            <person name="Hainaut M."/>
            <person name="Henrissat B."/>
            <person name="Grigoriev I.V."/>
            <person name="Spatafora J.W."/>
            <person name="Aime M.C."/>
        </authorList>
    </citation>
    <scope>NUCLEOTIDE SEQUENCE [LARGE SCALE GENOMIC DNA]</scope>
    <source>
        <strain evidence="7 8">MCA 5214</strain>
    </source>
</reference>
<dbReference type="EMBL" id="KZ819674">
    <property type="protein sequence ID" value="PWN25782.1"/>
    <property type="molecule type" value="Genomic_DNA"/>
</dbReference>
<dbReference type="RefSeq" id="XP_025360394.1">
    <property type="nucleotide sequence ID" value="XM_025506764.1"/>
</dbReference>
<keyword evidence="2" id="KW-0238">DNA-binding</keyword>
<feature type="compositionally biased region" description="Low complexity" evidence="4">
    <location>
        <begin position="210"/>
        <end position="224"/>
    </location>
</feature>
<dbReference type="AlphaFoldDB" id="A0A316UKF5"/>
<dbReference type="InterPro" id="IPR051651">
    <property type="entry name" value="DMTF1_DNA-bind_reg"/>
</dbReference>
<name>A0A316UKF5_9BASI</name>
<dbReference type="OrthoDB" id="39591at2759"/>
<organism evidence="7 8">
    <name type="scientific">Jaminaea rosea</name>
    <dbReference type="NCBI Taxonomy" id="1569628"/>
    <lineage>
        <taxon>Eukaryota</taxon>
        <taxon>Fungi</taxon>
        <taxon>Dikarya</taxon>
        <taxon>Basidiomycota</taxon>
        <taxon>Ustilaginomycotina</taxon>
        <taxon>Exobasidiomycetes</taxon>
        <taxon>Microstromatales</taxon>
        <taxon>Microstromatales incertae sedis</taxon>
        <taxon>Jaminaea</taxon>
    </lineage>
</organism>
<accession>A0A316UKF5</accession>
<feature type="domain" description="Myb-like" evidence="5">
    <location>
        <begin position="479"/>
        <end position="541"/>
    </location>
</feature>
<dbReference type="InterPro" id="IPR009057">
    <property type="entry name" value="Homeodomain-like_sf"/>
</dbReference>
<evidence type="ECO:0000259" key="5">
    <source>
        <dbReference type="PROSITE" id="PS50090"/>
    </source>
</evidence>
<dbReference type="Gene3D" id="1.10.10.60">
    <property type="entry name" value="Homeodomain-like"/>
    <property type="match status" value="2"/>
</dbReference>
<dbReference type="InterPro" id="IPR017930">
    <property type="entry name" value="Myb_dom"/>
</dbReference>
<proteinExistence type="predicted"/>
<feature type="region of interest" description="Disordered" evidence="4">
    <location>
        <begin position="445"/>
        <end position="489"/>
    </location>
</feature>
<keyword evidence="8" id="KW-1185">Reference proteome</keyword>
<feature type="region of interest" description="Disordered" evidence="4">
    <location>
        <begin position="663"/>
        <end position="723"/>
    </location>
</feature>
<evidence type="ECO:0000313" key="7">
    <source>
        <dbReference type="EMBL" id="PWN25782.1"/>
    </source>
</evidence>
<dbReference type="PROSITE" id="PS50090">
    <property type="entry name" value="MYB_LIKE"/>
    <property type="match status" value="2"/>
</dbReference>
<evidence type="ECO:0000256" key="3">
    <source>
        <dbReference type="ARBA" id="ARBA00023242"/>
    </source>
</evidence>
<feature type="compositionally biased region" description="Low complexity" evidence="4">
    <location>
        <begin position="1"/>
        <end position="13"/>
    </location>
</feature>
<dbReference type="PROSITE" id="PS51294">
    <property type="entry name" value="HTH_MYB"/>
    <property type="match status" value="1"/>
</dbReference>
<evidence type="ECO:0000313" key="8">
    <source>
        <dbReference type="Proteomes" id="UP000245884"/>
    </source>
</evidence>
<dbReference type="GO" id="GO:0003700">
    <property type="term" value="F:DNA-binding transcription factor activity"/>
    <property type="evidence" value="ECO:0007669"/>
    <property type="project" value="TreeGrafter"/>
</dbReference>
<keyword evidence="3" id="KW-0539">Nucleus</keyword>
<dbReference type="SMART" id="SM00717">
    <property type="entry name" value="SANT"/>
    <property type="match status" value="3"/>
</dbReference>
<feature type="compositionally biased region" description="Acidic residues" evidence="4">
    <location>
        <begin position="713"/>
        <end position="723"/>
    </location>
</feature>
<gene>
    <name evidence="7" type="ORF">BDZ90DRAFT_233790</name>
</gene>
<feature type="compositionally biased region" description="Pro residues" evidence="4">
    <location>
        <begin position="153"/>
        <end position="165"/>
    </location>
</feature>